<evidence type="ECO:0000259" key="7">
    <source>
        <dbReference type="Pfam" id="PF00151"/>
    </source>
</evidence>
<dbReference type="GO" id="GO:0016042">
    <property type="term" value="P:lipid catabolic process"/>
    <property type="evidence" value="ECO:0007669"/>
    <property type="project" value="TreeGrafter"/>
</dbReference>
<dbReference type="InterPro" id="IPR000734">
    <property type="entry name" value="TAG_lipase"/>
</dbReference>
<dbReference type="SUPFAM" id="SSF53474">
    <property type="entry name" value="alpha/beta-Hydrolases"/>
    <property type="match status" value="1"/>
</dbReference>
<evidence type="ECO:0000256" key="4">
    <source>
        <dbReference type="ARBA" id="ARBA00022729"/>
    </source>
</evidence>
<feature type="chain" id="PRO_5031560209" description="Lipase domain-containing protein" evidence="6">
    <location>
        <begin position="21"/>
        <end position="385"/>
    </location>
</feature>
<reference evidence="8 9" key="1">
    <citation type="submission" date="2020-11" db="EMBL/GenBank/DDBJ databases">
        <authorList>
            <person name="Wallbank WR R."/>
            <person name="Pardo Diaz C."/>
            <person name="Kozak K."/>
            <person name="Martin S."/>
            <person name="Jiggins C."/>
            <person name="Moest M."/>
            <person name="Warren A I."/>
            <person name="Generalovic N T."/>
            <person name="Byers J.R.P. K."/>
            <person name="Montejo-Kovacevich G."/>
            <person name="Yen C E."/>
        </authorList>
    </citation>
    <scope>NUCLEOTIDE SEQUENCE [LARGE SCALE GENOMIC DNA]</scope>
</reference>
<sequence>MRFIPVIPFLLLTVLSLCEARANTRSRTDPLPVARPVPGNSLGEELRGLAPSFSDLIGKFVPGAEEIFSMSINVLAGTPARVVSYYVNEVCGIASHWKIPKPNNTPREADLHWELYSENSMVSAPLRDPLPFIESNDFNPDLNITILVTGWESLVSDKLGEDVIDSMRKAYRQRATENFIVFDAGRFVNSLYSWATLDVLWIGEVLGNSLIRLSKKVNNPRIHLIGHSVGSTIVGVAGRRYHGSTGEYISRITGLDPAMPCLDPSISLKKGDAAFVDVIHTNSGVLGKREPIGDADFYPNGPVALPPGCLDVVCAHFRAVSYYVESVQPGSEDNFPAVRCGSIDDYNTRKCSGKRIPMGYSTPAYARGTYYLETNSKSPYGQNSV</sequence>
<evidence type="ECO:0000256" key="2">
    <source>
        <dbReference type="ARBA" id="ARBA00010701"/>
    </source>
</evidence>
<feature type="domain" description="Lipase" evidence="7">
    <location>
        <begin position="107"/>
        <end position="380"/>
    </location>
</feature>
<keyword evidence="9" id="KW-1185">Reference proteome</keyword>
<evidence type="ECO:0000256" key="5">
    <source>
        <dbReference type="RuleBase" id="RU004262"/>
    </source>
</evidence>
<evidence type="ECO:0000256" key="6">
    <source>
        <dbReference type="SAM" id="SignalP"/>
    </source>
</evidence>
<dbReference type="GO" id="GO:0017171">
    <property type="term" value="F:serine hydrolase activity"/>
    <property type="evidence" value="ECO:0007669"/>
    <property type="project" value="TreeGrafter"/>
</dbReference>
<dbReference type="PANTHER" id="PTHR11610">
    <property type="entry name" value="LIPASE"/>
    <property type="match status" value="1"/>
</dbReference>
<dbReference type="InterPro" id="IPR013818">
    <property type="entry name" value="Lipase"/>
</dbReference>
<dbReference type="InParanoid" id="A0A7R8YYM4"/>
<name>A0A7R8YYM4_HERIL</name>
<evidence type="ECO:0000256" key="3">
    <source>
        <dbReference type="ARBA" id="ARBA00022525"/>
    </source>
</evidence>
<protein>
    <recommendedName>
        <fullName evidence="7">Lipase domain-containing protein</fullName>
    </recommendedName>
</protein>
<feature type="signal peptide" evidence="6">
    <location>
        <begin position="1"/>
        <end position="20"/>
    </location>
</feature>
<comment type="subcellular location">
    <subcellularLocation>
        <location evidence="1">Secreted</location>
    </subcellularLocation>
</comment>
<evidence type="ECO:0000256" key="1">
    <source>
        <dbReference type="ARBA" id="ARBA00004613"/>
    </source>
</evidence>
<dbReference type="AlphaFoldDB" id="A0A7R8YYM4"/>
<keyword evidence="3" id="KW-0964">Secreted</keyword>
<dbReference type="PANTHER" id="PTHR11610:SF149">
    <property type="entry name" value="FI01450P-RELATED"/>
    <property type="match status" value="1"/>
</dbReference>
<gene>
    <name evidence="8" type="ORF">HERILL_LOCUS12753</name>
</gene>
<evidence type="ECO:0000313" key="9">
    <source>
        <dbReference type="Proteomes" id="UP000594454"/>
    </source>
</evidence>
<dbReference type="EMBL" id="LR899013">
    <property type="protein sequence ID" value="CAD7090259.1"/>
    <property type="molecule type" value="Genomic_DNA"/>
</dbReference>
<dbReference type="Pfam" id="PF00151">
    <property type="entry name" value="Lipase"/>
    <property type="match status" value="1"/>
</dbReference>
<comment type="similarity">
    <text evidence="2 5">Belongs to the AB hydrolase superfamily. Lipase family.</text>
</comment>
<proteinExistence type="inferred from homology"/>
<accession>A0A7R8YYM4</accession>
<evidence type="ECO:0000313" key="8">
    <source>
        <dbReference type="EMBL" id="CAD7090259.1"/>
    </source>
</evidence>
<dbReference type="GO" id="GO:0016298">
    <property type="term" value="F:lipase activity"/>
    <property type="evidence" value="ECO:0007669"/>
    <property type="project" value="InterPro"/>
</dbReference>
<dbReference type="GO" id="GO:0005615">
    <property type="term" value="C:extracellular space"/>
    <property type="evidence" value="ECO:0007669"/>
    <property type="project" value="TreeGrafter"/>
</dbReference>
<dbReference type="Gene3D" id="3.40.50.1820">
    <property type="entry name" value="alpha/beta hydrolase"/>
    <property type="match status" value="1"/>
</dbReference>
<dbReference type="OrthoDB" id="199913at2759"/>
<keyword evidence="4 6" id="KW-0732">Signal</keyword>
<dbReference type="InterPro" id="IPR029058">
    <property type="entry name" value="AB_hydrolase_fold"/>
</dbReference>
<dbReference type="Proteomes" id="UP000594454">
    <property type="component" value="Chromosome 5"/>
</dbReference>
<dbReference type="PRINTS" id="PR00821">
    <property type="entry name" value="TAGLIPASE"/>
</dbReference>
<organism evidence="8 9">
    <name type="scientific">Hermetia illucens</name>
    <name type="common">Black soldier fly</name>
    <dbReference type="NCBI Taxonomy" id="343691"/>
    <lineage>
        <taxon>Eukaryota</taxon>
        <taxon>Metazoa</taxon>
        <taxon>Ecdysozoa</taxon>
        <taxon>Arthropoda</taxon>
        <taxon>Hexapoda</taxon>
        <taxon>Insecta</taxon>
        <taxon>Pterygota</taxon>
        <taxon>Neoptera</taxon>
        <taxon>Endopterygota</taxon>
        <taxon>Diptera</taxon>
        <taxon>Brachycera</taxon>
        <taxon>Stratiomyomorpha</taxon>
        <taxon>Stratiomyidae</taxon>
        <taxon>Hermetiinae</taxon>
        <taxon>Hermetia</taxon>
    </lineage>
</organism>